<evidence type="ECO:0000259" key="1">
    <source>
        <dbReference type="Pfam" id="PF02272"/>
    </source>
</evidence>
<dbReference type="AlphaFoldDB" id="A0AAC9HIX8"/>
<accession>A0AAC9HIX8</accession>
<keyword evidence="2" id="KW-0378">Hydrolase</keyword>
<dbReference type="InterPro" id="IPR003156">
    <property type="entry name" value="DHHA1_dom"/>
</dbReference>
<reference evidence="3 5" key="2">
    <citation type="submission" date="2019-05" db="EMBL/GenBank/DDBJ databases">
        <title>Genome sequence of Moorella thermoacetica ATCC 33924.</title>
        <authorList>
            <person name="Poehlein A."/>
            <person name="Bengelsdorf F.R."/>
            <person name="Duerre P."/>
            <person name="Daniel R."/>
        </authorList>
    </citation>
    <scope>NUCLEOTIDE SEQUENCE [LARGE SCALE GENOMIC DNA]</scope>
    <source>
        <strain evidence="3 5">ATCC 33924</strain>
    </source>
</reference>
<evidence type="ECO:0000313" key="4">
    <source>
        <dbReference type="Proteomes" id="UP000094598"/>
    </source>
</evidence>
<dbReference type="Proteomes" id="UP000322283">
    <property type="component" value="Unassembled WGS sequence"/>
</dbReference>
<dbReference type="SUPFAM" id="SSF64182">
    <property type="entry name" value="DHH phosphoesterases"/>
    <property type="match status" value="1"/>
</dbReference>
<dbReference type="Gene3D" id="3.10.310.30">
    <property type="match status" value="1"/>
</dbReference>
<dbReference type="EMBL" id="VCDX01000006">
    <property type="protein sequence ID" value="TYL12712.1"/>
    <property type="molecule type" value="Genomic_DNA"/>
</dbReference>
<keyword evidence="5" id="KW-1185">Reference proteome</keyword>
<dbReference type="GO" id="GO:0016787">
    <property type="term" value="F:hydrolase activity"/>
    <property type="evidence" value="ECO:0007669"/>
    <property type="project" value="UniProtKB-KW"/>
</dbReference>
<proteinExistence type="predicted"/>
<gene>
    <name evidence="2" type="primary">nrnB</name>
    <name evidence="2" type="ORF">Maut_02181</name>
    <name evidence="3" type="ORF">MTAT_19540</name>
</gene>
<evidence type="ECO:0000313" key="5">
    <source>
        <dbReference type="Proteomes" id="UP000322283"/>
    </source>
</evidence>
<dbReference type="PANTHER" id="PTHR42146">
    <property type="entry name" value="3',5'-CYCLIC-NUCLEOTIDE PHOSPHODIESTERASE"/>
    <property type="match status" value="1"/>
</dbReference>
<evidence type="ECO:0000313" key="3">
    <source>
        <dbReference type="EMBL" id="TYL12712.1"/>
    </source>
</evidence>
<protein>
    <submittedName>
        <fullName evidence="2">Oligoribonuclease NrnB</fullName>
        <ecNumber evidence="2">3.1.-.-</ecNumber>
    </submittedName>
</protein>
<dbReference type="InterPro" id="IPR038763">
    <property type="entry name" value="DHH_sf"/>
</dbReference>
<dbReference type="InterPro" id="IPR052968">
    <property type="entry name" value="Nucleotide_metab_enz"/>
</dbReference>
<dbReference type="EC" id="3.1.-.-" evidence="2"/>
<sequence>MILITHNDLDGIGCAVLALAINPETKVYICTYDDVNKVVANVFSEKDELFITDLSVNQETAEKLKTRGQVTLLDHHKTAAWLNQYPWAQVDTSYCGTKLFYNYLISHNANIKPYEDFVMLVNDYDLWLHKDPRSRQLNRLLQIVGDYGFISRFVTKPEINFAPVEQFLLDLEEEKIQNYCQNTVVYQLVDQEDNKYIFAFAERYTSELAEYLLKKYKDYAYVMLANLNSIHPKISLRSRGDFDVSAIAKQHGGGGHKAAAGFSVDPKLLFSTILELRGN</sequence>
<dbReference type="RefSeq" id="WP_081328582.1">
    <property type="nucleotide sequence ID" value="NZ_CP017019.1"/>
</dbReference>
<dbReference type="EMBL" id="CP017019">
    <property type="protein sequence ID" value="AOQ24611.1"/>
    <property type="molecule type" value="Genomic_DNA"/>
</dbReference>
<name>A0AAC9HIX8_NEOTH</name>
<dbReference type="Proteomes" id="UP000094598">
    <property type="component" value="Chromosome"/>
</dbReference>
<dbReference type="GO" id="GO:0003676">
    <property type="term" value="F:nucleic acid binding"/>
    <property type="evidence" value="ECO:0007669"/>
    <property type="project" value="InterPro"/>
</dbReference>
<reference evidence="2 4" key="1">
    <citation type="submission" date="2016-08" db="EMBL/GenBank/DDBJ databases">
        <title>Moorella thermoacetica DSM 103132.</title>
        <authorList>
            <person name="Jendresen C.B."/>
            <person name="Redl S.M."/>
            <person name="Jensen T.O."/>
            <person name="Nielsen A.T."/>
        </authorList>
    </citation>
    <scope>NUCLEOTIDE SEQUENCE [LARGE SCALE GENOMIC DNA]</scope>
    <source>
        <strain evidence="2 4">DSM 103132</strain>
    </source>
</reference>
<dbReference type="PANTHER" id="PTHR42146:SF1">
    <property type="entry name" value="OLIGORIBONUCLEASE NRNB"/>
    <property type="match status" value="1"/>
</dbReference>
<evidence type="ECO:0000313" key="2">
    <source>
        <dbReference type="EMBL" id="AOQ24611.1"/>
    </source>
</evidence>
<dbReference type="Pfam" id="PF02272">
    <property type="entry name" value="DHHA1"/>
    <property type="match status" value="1"/>
</dbReference>
<organism evidence="2 4">
    <name type="scientific">Neomoorella thermoacetica</name>
    <name type="common">Clostridium thermoaceticum</name>
    <dbReference type="NCBI Taxonomy" id="1525"/>
    <lineage>
        <taxon>Bacteria</taxon>
        <taxon>Bacillati</taxon>
        <taxon>Bacillota</taxon>
        <taxon>Clostridia</taxon>
        <taxon>Neomoorellales</taxon>
        <taxon>Neomoorellaceae</taxon>
        <taxon>Neomoorella</taxon>
    </lineage>
</organism>
<feature type="domain" description="DHHA1" evidence="1">
    <location>
        <begin position="205"/>
        <end position="265"/>
    </location>
</feature>